<evidence type="ECO:0000256" key="12">
    <source>
        <dbReference type="SAM" id="MobiDB-lite"/>
    </source>
</evidence>
<dbReference type="GO" id="GO:0071944">
    <property type="term" value="C:cell periphery"/>
    <property type="evidence" value="ECO:0007669"/>
    <property type="project" value="UniProtKB-ARBA"/>
</dbReference>
<dbReference type="Proteomes" id="UP000028545">
    <property type="component" value="Unassembled WGS sequence"/>
</dbReference>
<keyword evidence="3" id="KW-0597">Phosphoprotein</keyword>
<reference evidence="16 17" key="1">
    <citation type="journal article" date="2014" name="Genome Announc.">
        <title>Draft genome sequence of the pathogenic fungus Scedosporium apiospermum.</title>
        <authorList>
            <person name="Vandeputte P."/>
            <person name="Ghamrawi S."/>
            <person name="Rechenmann M."/>
            <person name="Iltis A."/>
            <person name="Giraud S."/>
            <person name="Fleury M."/>
            <person name="Thornton C."/>
            <person name="Delhaes L."/>
            <person name="Meyer W."/>
            <person name="Papon N."/>
            <person name="Bouchara J.P."/>
        </authorList>
    </citation>
    <scope>NUCLEOTIDE SEQUENCE [LARGE SCALE GENOMIC DNA]</scope>
    <source>
        <strain evidence="16 17">IHEM 14462</strain>
    </source>
</reference>
<feature type="transmembrane region" description="Helical" evidence="13">
    <location>
        <begin position="180"/>
        <end position="206"/>
    </location>
</feature>
<evidence type="ECO:0000256" key="1">
    <source>
        <dbReference type="ARBA" id="ARBA00004586"/>
    </source>
</evidence>
<keyword evidence="8" id="KW-0445">Lipid transport</keyword>
<evidence type="ECO:0000256" key="13">
    <source>
        <dbReference type="SAM" id="Phobius"/>
    </source>
</evidence>
<feature type="compositionally biased region" description="Low complexity" evidence="12">
    <location>
        <begin position="880"/>
        <end position="893"/>
    </location>
</feature>
<dbReference type="PIRSF" id="PIRSF037232">
    <property type="entry name" value="Tricalbin"/>
    <property type="match status" value="1"/>
</dbReference>
<feature type="region of interest" description="Disordered" evidence="12">
    <location>
        <begin position="1471"/>
        <end position="1507"/>
    </location>
</feature>
<evidence type="ECO:0000313" key="16">
    <source>
        <dbReference type="EMBL" id="KEZ44600.1"/>
    </source>
</evidence>
<dbReference type="Pfam" id="PF25669">
    <property type="entry name" value="SMP_MUG190-like"/>
    <property type="match status" value="1"/>
</dbReference>
<proteinExistence type="predicted"/>
<dbReference type="InterPro" id="IPR056910">
    <property type="entry name" value="TCB1-3_C2"/>
</dbReference>
<dbReference type="Pfam" id="PF00168">
    <property type="entry name" value="C2"/>
    <property type="match status" value="5"/>
</dbReference>
<dbReference type="CDD" id="cd21678">
    <property type="entry name" value="SMP_TCB"/>
    <property type="match status" value="1"/>
</dbReference>
<evidence type="ECO:0000256" key="9">
    <source>
        <dbReference type="ARBA" id="ARBA00023121"/>
    </source>
</evidence>
<dbReference type="KEGG" id="sapo:SAPIO_CDS3639"/>
<feature type="domain" description="C2" evidence="14">
    <location>
        <begin position="577"/>
        <end position="697"/>
    </location>
</feature>
<evidence type="ECO:0000313" key="17">
    <source>
        <dbReference type="Proteomes" id="UP000028545"/>
    </source>
</evidence>
<evidence type="ECO:0000256" key="11">
    <source>
        <dbReference type="SAM" id="Coils"/>
    </source>
</evidence>
<protein>
    <submittedName>
        <fullName evidence="16">C2 domain-containing protein</fullName>
    </submittedName>
</protein>
<accession>A0A084GB88</accession>
<feature type="compositionally biased region" description="Polar residues" evidence="12">
    <location>
        <begin position="908"/>
        <end position="917"/>
    </location>
</feature>
<keyword evidence="4 13" id="KW-0812">Transmembrane</keyword>
<keyword evidence="10 13" id="KW-0472">Membrane</keyword>
<dbReference type="InterPro" id="IPR037762">
    <property type="entry name" value="C2C_Tricalbin"/>
</dbReference>
<sequence>MGTEQDPVDVGQAAAVENAKAQEEAALASANRAQERMVEEARNAGVPAFTFDPDATLEEKRAKARAAIPKDLQRPHGFSVITDADESGMPVTDLPEATTAGVLDVPKDMEGRPVRDGEDPESGEVPFSKTGWAPQFGWPAEGVQEGESLLDHSTWLEDSLPNHLYGDWYHNAAVIVFACLFSWLVAVLGGGLGWVFIIMAFCATYYRTSLRRVRRNFRDDITREMALKKLDTDTESLEWINSFLVKFWPIYQPVLAQTIINSVDQVLSTATPAFLDSLKLKTFTLGSKPPRMEHVKTYPKAEDDVVIMDWKFSFTPNDTADMTSRQIKNKINPKVVLEIRIGKAMISKGLDVIVEDMAFSGLMRLKIKFQIPFPHIEKVEMCFLERPTIDYVCKPLGGEMFGFDINIIPGLESFILEQIHGNLAPMMYAPHVFPIEVAKMLSGTPVDQAIGVLAVTIHGAQGLKNTDNFAGTVDPYSVLTLNRRTELARTKVIKDTANPRWNETHYIIVTTFNDTLCMQVFDFNEIRKHKELGVASFPLENLEEITEYENERLEVTSDGKARGILSCDIRFFPVLSGQKNEDGTEEPPPESNQGILRFTVEQAKELDGSKSLVGQLNPYAILHLNGHDVHATKKLKRTNNPIWDNGYKEMLITDKRHAKLGVTIKDDRDLAGDQTLGKYQIKLTDLLDCTEEGKEWFMLSNAKTGRVKMKAQWKPVVISGVMAGTGGYVTPIGVMRFHFIRANDLRNFEAMGKSDPYVRVLQSGIEKARTVTFQNDLNPEWDEVLYVPVHSSRERLTLDVMDAEKMGKDRSLGLIEVQTSKYIHQDENGEYLVHDEKEVHKDGLRLHGKGIEKGRLTYTVSFYPCLNIADPEDEEEEAAAGEAAADGTPDGAANGTVSKTPSPRPSSDLRSISTAKSRPSLEAPAVDGEPSTPRTPRTPVTPTANGHPKKERPEPPKIRMTPEELLKHETGLLIFRLMDAEFQRSNCRVEVFVDDMAFPSYVSSVARSRTHKFEEVGDCVIRELDFSRLTLRVTEGKGDKRREGAEDDVIARLGGNTLDTLKQCLNNPTTLKLKGEDGGISTIKISLKYVPIQMRLDPSESINNMGTLRVDVIEAQDLQAADSNGKSDPYCKFDLNGQEVYKTKTIKKTLNPVWNEYFEVPVPSRTGAKFRLSVWDWDLASQPDPLGEADISLSELEPFRPMETRVLLDAKSGSVKLRMVFRPSYVTRQRQGTSTFAGTFASAPGRVVTGVAGVPVKAVGAVGHGVGKGASFIKRGFRGKKDDDSGSSTPSIPEVPVPTITTNGGGGIPGLGMKRATGLSLADADGAARPSTAHSSLGHSRTKSIGQASINSMLPPGVASGTATFNVISASGFPTSDDLYVAIFQTAPKQKTVGKTKHRDASDGVFKFDETFKFVCQPDAVFQIQVKEHHKLRSDDDLGETMFFIDDSGSGQEKQVKINEGTVVIKSSFVPTSDSLAPTDSPKSSGLKRGFLSKRESRSRETTPIAE</sequence>
<organism evidence="16 17">
    <name type="scientific">Pseudallescheria apiosperma</name>
    <name type="common">Scedosporium apiospermum</name>
    <dbReference type="NCBI Taxonomy" id="563466"/>
    <lineage>
        <taxon>Eukaryota</taxon>
        <taxon>Fungi</taxon>
        <taxon>Dikarya</taxon>
        <taxon>Ascomycota</taxon>
        <taxon>Pezizomycotina</taxon>
        <taxon>Sordariomycetes</taxon>
        <taxon>Hypocreomycetidae</taxon>
        <taxon>Microascales</taxon>
        <taxon>Microascaceae</taxon>
        <taxon>Scedosporium</taxon>
    </lineage>
</organism>
<feature type="domain" description="C2" evidence="14">
    <location>
        <begin position="1088"/>
        <end position="1206"/>
    </location>
</feature>
<dbReference type="Pfam" id="PF24920">
    <property type="entry name" value="C2_TCB1"/>
    <property type="match status" value="1"/>
</dbReference>
<dbReference type="CDD" id="cd04045">
    <property type="entry name" value="C2C_Tricalbin-like"/>
    <property type="match status" value="1"/>
</dbReference>
<dbReference type="CDD" id="cd04040">
    <property type="entry name" value="C2D_Tricalbin-like"/>
    <property type="match status" value="1"/>
</dbReference>
<keyword evidence="9" id="KW-0446">Lipid-binding</keyword>
<dbReference type="RefSeq" id="XP_016644399.1">
    <property type="nucleotide sequence ID" value="XM_016786393.1"/>
</dbReference>
<keyword evidence="11" id="KW-0175">Coiled coil</keyword>
<dbReference type="SUPFAM" id="SSF49562">
    <property type="entry name" value="C2 domain (Calcium/lipid-binding domain, CaLB)"/>
    <property type="match status" value="5"/>
</dbReference>
<keyword evidence="7 13" id="KW-1133">Transmembrane helix</keyword>
<evidence type="ECO:0000256" key="2">
    <source>
        <dbReference type="ARBA" id="ARBA00022448"/>
    </source>
</evidence>
<dbReference type="PANTHER" id="PTHR46980">
    <property type="entry name" value="TRICALBIN-1-RELATED"/>
    <property type="match status" value="1"/>
</dbReference>
<feature type="transmembrane region" description="Helical" evidence="13">
    <location>
        <begin position="716"/>
        <end position="739"/>
    </location>
</feature>
<feature type="region of interest" description="Disordered" evidence="12">
    <location>
        <begin position="1276"/>
        <end position="1312"/>
    </location>
</feature>
<keyword evidence="2" id="KW-0813">Transport</keyword>
<dbReference type="GO" id="GO:0061817">
    <property type="term" value="P:endoplasmic reticulum-plasma membrane tethering"/>
    <property type="evidence" value="ECO:0007669"/>
    <property type="project" value="InterPro"/>
</dbReference>
<dbReference type="GeneID" id="27722711"/>
<feature type="domain" description="C2" evidence="14">
    <location>
        <begin position="713"/>
        <end position="832"/>
    </location>
</feature>
<dbReference type="PROSITE" id="PS51847">
    <property type="entry name" value="SMP"/>
    <property type="match status" value="1"/>
</dbReference>
<keyword evidence="17" id="KW-1185">Reference proteome</keyword>
<dbReference type="InterPro" id="IPR031468">
    <property type="entry name" value="SMP_LBD"/>
</dbReference>
<dbReference type="HOGENOM" id="CLU_001661_0_0_1"/>
<evidence type="ECO:0000256" key="5">
    <source>
        <dbReference type="ARBA" id="ARBA00022737"/>
    </source>
</evidence>
<dbReference type="CDD" id="cd04052">
    <property type="entry name" value="C2B_Tricalbin-like"/>
    <property type="match status" value="1"/>
</dbReference>
<dbReference type="GO" id="GO:0005789">
    <property type="term" value="C:endoplasmic reticulum membrane"/>
    <property type="evidence" value="ECO:0007669"/>
    <property type="project" value="UniProtKB-SubCell"/>
</dbReference>
<dbReference type="InterPro" id="IPR037761">
    <property type="entry name" value="C2A_Tricalbin"/>
</dbReference>
<feature type="compositionally biased region" description="Polar residues" evidence="12">
    <location>
        <begin position="1471"/>
        <end position="1484"/>
    </location>
</feature>
<gene>
    <name evidence="16" type="ORF">SAPIO_CDS3639</name>
</gene>
<evidence type="ECO:0000256" key="6">
    <source>
        <dbReference type="ARBA" id="ARBA00022824"/>
    </source>
</evidence>
<dbReference type="CDD" id="cd04044">
    <property type="entry name" value="C2A_Tricalbin-like"/>
    <property type="match status" value="1"/>
</dbReference>
<dbReference type="InterPro" id="IPR037756">
    <property type="entry name" value="C2D_Tricalbin"/>
</dbReference>
<keyword evidence="5" id="KW-0677">Repeat</keyword>
<dbReference type="PRINTS" id="PR00360">
    <property type="entry name" value="C2DOMAIN"/>
</dbReference>
<feature type="region of interest" description="Disordered" evidence="12">
    <location>
        <begin position="873"/>
        <end position="959"/>
    </location>
</feature>
<dbReference type="CDD" id="cd00030">
    <property type="entry name" value="C2"/>
    <property type="match status" value="1"/>
</dbReference>
<dbReference type="Gene3D" id="2.60.40.150">
    <property type="entry name" value="C2 domain"/>
    <property type="match status" value="5"/>
</dbReference>
<dbReference type="InterPro" id="IPR037765">
    <property type="entry name" value="C2B_Tricalbin"/>
</dbReference>
<feature type="compositionally biased region" description="Low complexity" evidence="12">
    <location>
        <begin position="930"/>
        <end position="943"/>
    </location>
</feature>
<dbReference type="SMART" id="SM00239">
    <property type="entry name" value="C2"/>
    <property type="match status" value="5"/>
</dbReference>
<dbReference type="GO" id="GO:0006869">
    <property type="term" value="P:lipid transport"/>
    <property type="evidence" value="ECO:0007669"/>
    <property type="project" value="UniProtKB-KW"/>
</dbReference>
<dbReference type="InterPro" id="IPR000008">
    <property type="entry name" value="C2_dom"/>
</dbReference>
<evidence type="ECO:0000256" key="3">
    <source>
        <dbReference type="ARBA" id="ARBA00022553"/>
    </source>
</evidence>
<comment type="subcellular location">
    <subcellularLocation>
        <location evidence="1">Endoplasmic reticulum membrane</location>
    </subcellularLocation>
</comment>
<dbReference type="InterPro" id="IPR017147">
    <property type="entry name" value="Tricalbin"/>
</dbReference>
<dbReference type="InterPro" id="IPR035892">
    <property type="entry name" value="C2_domain_sf"/>
</dbReference>
<dbReference type="OrthoDB" id="1029639at2759"/>
<feature type="domain" description="C2" evidence="14">
    <location>
        <begin position="1344"/>
        <end position="1458"/>
    </location>
</feature>
<keyword evidence="6" id="KW-0256">Endoplasmic reticulum</keyword>
<feature type="coiled-coil region" evidence="11">
    <location>
        <begin position="13"/>
        <end position="40"/>
    </location>
</feature>
<dbReference type="PANTHER" id="PTHR46980:SF2">
    <property type="entry name" value="TRICALBIN-1-RELATED"/>
    <property type="match status" value="1"/>
</dbReference>
<dbReference type="OMA" id="VLMDDYM"/>
<feature type="domain" description="SMP-LTD" evidence="15">
    <location>
        <begin position="233"/>
        <end position="438"/>
    </location>
</feature>
<comment type="caution">
    <text evidence="16">The sequence shown here is derived from an EMBL/GenBank/DDBJ whole genome shotgun (WGS) entry which is preliminary data.</text>
</comment>
<evidence type="ECO:0000259" key="15">
    <source>
        <dbReference type="PROSITE" id="PS51847"/>
    </source>
</evidence>
<dbReference type="GO" id="GO:0008289">
    <property type="term" value="F:lipid binding"/>
    <property type="evidence" value="ECO:0007669"/>
    <property type="project" value="UniProtKB-KW"/>
</dbReference>
<dbReference type="VEuPathDB" id="FungiDB:SAPIO_CDS3639"/>
<dbReference type="EMBL" id="JOWA01000088">
    <property type="protein sequence ID" value="KEZ44600.1"/>
    <property type="molecule type" value="Genomic_DNA"/>
</dbReference>
<evidence type="ECO:0000256" key="10">
    <source>
        <dbReference type="ARBA" id="ARBA00023136"/>
    </source>
</evidence>
<dbReference type="PROSITE" id="PS50004">
    <property type="entry name" value="C2"/>
    <property type="match status" value="5"/>
</dbReference>
<dbReference type="InterPro" id="IPR052455">
    <property type="entry name" value="Tricalbin_domain"/>
</dbReference>
<evidence type="ECO:0000259" key="14">
    <source>
        <dbReference type="PROSITE" id="PS50004"/>
    </source>
</evidence>
<name>A0A084GB88_PSEDA</name>
<feature type="domain" description="C2" evidence="14">
    <location>
        <begin position="433"/>
        <end position="552"/>
    </location>
</feature>
<evidence type="ECO:0000256" key="7">
    <source>
        <dbReference type="ARBA" id="ARBA00022989"/>
    </source>
</evidence>
<evidence type="ECO:0000256" key="8">
    <source>
        <dbReference type="ARBA" id="ARBA00023055"/>
    </source>
</evidence>
<evidence type="ECO:0000256" key="4">
    <source>
        <dbReference type="ARBA" id="ARBA00022692"/>
    </source>
</evidence>